<feature type="domain" description="Solute-binding protein family 3/N-terminal" evidence="3">
    <location>
        <begin position="48"/>
        <end position="271"/>
    </location>
</feature>
<feature type="signal peptide" evidence="2">
    <location>
        <begin position="1"/>
        <end position="18"/>
    </location>
</feature>
<dbReference type="SMART" id="SM00079">
    <property type="entry name" value="PBPe"/>
    <property type="match status" value="1"/>
</dbReference>
<sequence length="282" mass="30254">MKKMTGLAVTLLALVALAACGGGGNTSSSSDSNGAKENQLAAIKESGVLKVATSADFAPFEFHTMVDGKDQVVGADIDLVNEIAKELGVKLEVSDMNYNTVLASLKEGKSDIAVAGLSATEERREQFDFSDDYYNPPQVMVINKSNESTLNSIKAFDGKQVGGQKGSIQEDVIKEQLPSARLVSIDKVPNMIVEVNGGSLDGVVLEETTAESYVQQNPDLMIANVELKTNDDEAYAIALKKEGSNELKDEINKVIKKLNDEGKIEEFVKKNNELANSSATEE</sequence>
<dbReference type="Gene3D" id="3.40.190.10">
    <property type="entry name" value="Periplasmic binding protein-like II"/>
    <property type="match status" value="2"/>
</dbReference>
<accession>A0ABV0EVY4</accession>
<gene>
    <name evidence="5" type="ORF">JZO67_004798</name>
</gene>
<dbReference type="SMART" id="SM00062">
    <property type="entry name" value="PBPb"/>
    <property type="match status" value="1"/>
</dbReference>
<comment type="caution">
    <text evidence="5">The sequence shown here is derived from an EMBL/GenBank/DDBJ whole genome shotgun (WGS) entry which is preliminary data.</text>
</comment>
<dbReference type="RefSeq" id="WP_207702304.1">
    <property type="nucleotide sequence ID" value="NZ_JAFREL020000006.1"/>
</dbReference>
<dbReference type="PROSITE" id="PS51257">
    <property type="entry name" value="PROKAR_LIPOPROTEIN"/>
    <property type="match status" value="1"/>
</dbReference>
<evidence type="ECO:0000259" key="4">
    <source>
        <dbReference type="SMART" id="SM00079"/>
    </source>
</evidence>
<dbReference type="PANTHER" id="PTHR35936:SF17">
    <property type="entry name" value="ARGININE-BINDING EXTRACELLULAR PROTEIN ARTP"/>
    <property type="match status" value="1"/>
</dbReference>
<keyword evidence="1 2" id="KW-0732">Signal</keyword>
<evidence type="ECO:0000256" key="1">
    <source>
        <dbReference type="ARBA" id="ARBA00022729"/>
    </source>
</evidence>
<feature type="domain" description="Ionotropic glutamate receptor C-terminal" evidence="4">
    <location>
        <begin position="48"/>
        <end position="272"/>
    </location>
</feature>
<organism evidence="5 6">
    <name type="scientific">Candidatus Enterococcus ferrettii</name>
    <dbReference type="NCBI Taxonomy" id="2815324"/>
    <lineage>
        <taxon>Bacteria</taxon>
        <taxon>Bacillati</taxon>
        <taxon>Bacillota</taxon>
        <taxon>Bacilli</taxon>
        <taxon>Lactobacillales</taxon>
        <taxon>Enterococcaceae</taxon>
        <taxon>Enterococcus</taxon>
    </lineage>
</organism>
<dbReference type="InterPro" id="IPR001320">
    <property type="entry name" value="Iontro_rcpt_C"/>
</dbReference>
<dbReference type="PANTHER" id="PTHR35936">
    <property type="entry name" value="MEMBRANE-BOUND LYTIC MUREIN TRANSGLYCOSYLASE F"/>
    <property type="match status" value="1"/>
</dbReference>
<evidence type="ECO:0000313" key="6">
    <source>
        <dbReference type="Proteomes" id="UP000664357"/>
    </source>
</evidence>
<dbReference type="Pfam" id="PF00497">
    <property type="entry name" value="SBP_bac_3"/>
    <property type="match status" value="1"/>
</dbReference>
<evidence type="ECO:0000313" key="5">
    <source>
        <dbReference type="EMBL" id="MEO1772815.1"/>
    </source>
</evidence>
<dbReference type="SUPFAM" id="SSF53850">
    <property type="entry name" value="Periplasmic binding protein-like II"/>
    <property type="match status" value="1"/>
</dbReference>
<evidence type="ECO:0000259" key="3">
    <source>
        <dbReference type="SMART" id="SM00062"/>
    </source>
</evidence>
<keyword evidence="6" id="KW-1185">Reference proteome</keyword>
<dbReference type="InterPro" id="IPR001638">
    <property type="entry name" value="Solute-binding_3/MltF_N"/>
</dbReference>
<dbReference type="EMBL" id="JAFREL020000006">
    <property type="protein sequence ID" value="MEO1772815.1"/>
    <property type="molecule type" value="Genomic_DNA"/>
</dbReference>
<feature type="chain" id="PRO_5046042364" evidence="2">
    <location>
        <begin position="19"/>
        <end position="282"/>
    </location>
</feature>
<proteinExistence type="predicted"/>
<dbReference type="Proteomes" id="UP000664357">
    <property type="component" value="Unassembled WGS sequence"/>
</dbReference>
<evidence type="ECO:0000256" key="2">
    <source>
        <dbReference type="SAM" id="SignalP"/>
    </source>
</evidence>
<reference evidence="5 6" key="1">
    <citation type="submission" date="2024-02" db="EMBL/GenBank/DDBJ databases">
        <title>The Genome Sequence of Enterococcus sp. DIV0159.</title>
        <authorList>
            <person name="Earl A."/>
            <person name="Manson A."/>
            <person name="Gilmore M."/>
            <person name="Sanders J."/>
            <person name="Shea T."/>
            <person name="Howe W."/>
            <person name="Livny J."/>
            <person name="Cuomo C."/>
            <person name="Neafsey D."/>
            <person name="Birren B."/>
        </authorList>
    </citation>
    <scope>NUCLEOTIDE SEQUENCE [LARGE SCALE GENOMIC DNA]</scope>
    <source>
        <strain evidence="5 6">665A</strain>
    </source>
</reference>
<name>A0ABV0EVY4_9ENTE</name>
<protein>
    <submittedName>
        <fullName evidence="5">Polar amino acid transport system substrate-binding protein</fullName>
    </submittedName>
</protein>